<evidence type="ECO:0000313" key="2">
    <source>
        <dbReference type="Proteomes" id="UP000824469"/>
    </source>
</evidence>
<dbReference type="EMBL" id="JAHRHJ020003813">
    <property type="protein sequence ID" value="KAH9289187.1"/>
    <property type="molecule type" value="Genomic_DNA"/>
</dbReference>
<proteinExistence type="predicted"/>
<protein>
    <submittedName>
        <fullName evidence="1">Uncharacterized protein</fullName>
    </submittedName>
</protein>
<dbReference type="Proteomes" id="UP000824469">
    <property type="component" value="Unassembled WGS sequence"/>
</dbReference>
<keyword evidence="2" id="KW-1185">Reference proteome</keyword>
<evidence type="ECO:0000313" key="1">
    <source>
        <dbReference type="EMBL" id="KAH9289187.1"/>
    </source>
</evidence>
<reference evidence="1 2" key="1">
    <citation type="journal article" date="2021" name="Nat. Plants">
        <title>The Taxus genome provides insights into paclitaxel biosynthesis.</title>
        <authorList>
            <person name="Xiong X."/>
            <person name="Gou J."/>
            <person name="Liao Q."/>
            <person name="Li Y."/>
            <person name="Zhou Q."/>
            <person name="Bi G."/>
            <person name="Li C."/>
            <person name="Du R."/>
            <person name="Wang X."/>
            <person name="Sun T."/>
            <person name="Guo L."/>
            <person name="Liang H."/>
            <person name="Lu P."/>
            <person name="Wu Y."/>
            <person name="Zhang Z."/>
            <person name="Ro D.K."/>
            <person name="Shang Y."/>
            <person name="Huang S."/>
            <person name="Yan J."/>
        </authorList>
    </citation>
    <scope>NUCLEOTIDE SEQUENCE [LARGE SCALE GENOMIC DNA]</scope>
    <source>
        <strain evidence="1">Ta-2019</strain>
    </source>
</reference>
<organism evidence="1 2">
    <name type="scientific">Taxus chinensis</name>
    <name type="common">Chinese yew</name>
    <name type="synonym">Taxus wallichiana var. chinensis</name>
    <dbReference type="NCBI Taxonomy" id="29808"/>
    <lineage>
        <taxon>Eukaryota</taxon>
        <taxon>Viridiplantae</taxon>
        <taxon>Streptophyta</taxon>
        <taxon>Embryophyta</taxon>
        <taxon>Tracheophyta</taxon>
        <taxon>Spermatophyta</taxon>
        <taxon>Pinopsida</taxon>
        <taxon>Pinidae</taxon>
        <taxon>Conifers II</taxon>
        <taxon>Cupressales</taxon>
        <taxon>Taxaceae</taxon>
        <taxon>Taxus</taxon>
    </lineage>
</organism>
<dbReference type="AlphaFoldDB" id="A0AA38BU42"/>
<feature type="non-terminal residue" evidence="1">
    <location>
        <position position="1"/>
    </location>
</feature>
<name>A0AA38BU42_TAXCH</name>
<accession>A0AA38BU42</accession>
<gene>
    <name evidence="1" type="ORF">KI387_033304</name>
</gene>
<comment type="caution">
    <text evidence="1">The sequence shown here is derived from an EMBL/GenBank/DDBJ whole genome shotgun (WGS) entry which is preliminary data.</text>
</comment>
<feature type="non-terminal residue" evidence="1">
    <location>
        <position position="97"/>
    </location>
</feature>
<sequence>EGMLLRGIKGDSYSQQVLKECSEMMRNSSPTTGLQLLLVEGNDFTQECAEVCTDLEWLRWSLFPHRNLPSWLSLEKLRVLELYPAKRLEELWEDEAN</sequence>